<keyword evidence="5 7" id="KW-1133">Transmembrane helix</keyword>
<dbReference type="PROSITE" id="PS50850">
    <property type="entry name" value="MFS"/>
    <property type="match status" value="1"/>
</dbReference>
<sequence length="404" mass="42209">MPAQSAAWKVNLWVCGSGSFINIVAMTIMLPFLPHYLGTLGDYSQGETFLWSSLVYSSTFITAALFAPLWGRLSDRYGCRINLIRASIGMLLCMTLMGLATSAWQMVILRLLAGVAGGYTSGATILMAKEAPESRAGHAQGVLSACILAGSLAGPILGGFLSAYVGMREALFITGGLIFFNVLATTLLIKETQVAQVSRGNTAAPASPFNHTVWALLIATMGLLVANLSIEPIIYSIVSGMNHSPLAATSAAGIVLAATALGCLLSSLMLGSFADRFGAMRVAMYGFGIGALLIVPQAFVTDVYTLTLLRFAMGLALGGVLPCLKAALKHAYTDAGHLGRVMGLSTSFQYIGQVAGPMMGGIVAATWGTAPVFHVTAAVALLCAILIAVSMRRSRDHDSQAITS</sequence>
<dbReference type="PRINTS" id="PR01035">
    <property type="entry name" value="TCRTETA"/>
</dbReference>
<feature type="transmembrane region" description="Helical" evidence="7">
    <location>
        <begin position="83"/>
        <end position="101"/>
    </location>
</feature>
<evidence type="ECO:0000313" key="10">
    <source>
        <dbReference type="Proteomes" id="UP000324285"/>
    </source>
</evidence>
<evidence type="ECO:0000256" key="6">
    <source>
        <dbReference type="ARBA" id="ARBA00023136"/>
    </source>
</evidence>
<evidence type="ECO:0000313" key="9">
    <source>
        <dbReference type="EMBL" id="QEM83459.1"/>
    </source>
</evidence>
<feature type="transmembrane region" description="Helical" evidence="7">
    <location>
        <begin position="140"/>
        <end position="164"/>
    </location>
</feature>
<dbReference type="GO" id="GO:0005886">
    <property type="term" value="C:plasma membrane"/>
    <property type="evidence" value="ECO:0007669"/>
    <property type="project" value="UniProtKB-SubCell"/>
</dbReference>
<evidence type="ECO:0000256" key="7">
    <source>
        <dbReference type="SAM" id="Phobius"/>
    </source>
</evidence>
<keyword evidence="2" id="KW-0813">Transport</keyword>
<feature type="transmembrane region" description="Helical" evidence="7">
    <location>
        <begin position="282"/>
        <end position="300"/>
    </location>
</feature>
<dbReference type="Pfam" id="PF07690">
    <property type="entry name" value="MFS_1"/>
    <property type="match status" value="1"/>
</dbReference>
<dbReference type="InterPro" id="IPR020846">
    <property type="entry name" value="MFS_dom"/>
</dbReference>
<organism evidence="9 10">
    <name type="scientific">Halomonas binhaiensis</name>
    <dbReference type="NCBI Taxonomy" id="2562282"/>
    <lineage>
        <taxon>Bacteria</taxon>
        <taxon>Pseudomonadati</taxon>
        <taxon>Pseudomonadota</taxon>
        <taxon>Gammaproteobacteria</taxon>
        <taxon>Oceanospirillales</taxon>
        <taxon>Halomonadaceae</taxon>
        <taxon>Halomonas</taxon>
    </lineage>
</organism>
<dbReference type="RefSeq" id="WP_149286581.1">
    <property type="nucleotide sequence ID" value="NZ_CP038437.2"/>
</dbReference>
<feature type="transmembrane region" description="Helical" evidence="7">
    <location>
        <begin position="306"/>
        <end position="328"/>
    </location>
</feature>
<protein>
    <submittedName>
        <fullName evidence="9">MFS transporter</fullName>
    </submittedName>
</protein>
<keyword evidence="6 7" id="KW-0472">Membrane</keyword>
<feature type="transmembrane region" description="Helical" evidence="7">
    <location>
        <begin position="49"/>
        <end position="71"/>
    </location>
</feature>
<keyword evidence="3" id="KW-1003">Cell membrane</keyword>
<gene>
    <name evidence="9" type="ORF">E4T21_19275</name>
</gene>
<dbReference type="GO" id="GO:0022857">
    <property type="term" value="F:transmembrane transporter activity"/>
    <property type="evidence" value="ECO:0007669"/>
    <property type="project" value="InterPro"/>
</dbReference>
<proteinExistence type="predicted"/>
<evidence type="ECO:0000259" key="8">
    <source>
        <dbReference type="PROSITE" id="PS50850"/>
    </source>
</evidence>
<dbReference type="InterPro" id="IPR011701">
    <property type="entry name" value="MFS"/>
</dbReference>
<dbReference type="PANTHER" id="PTHR43414">
    <property type="entry name" value="MULTIDRUG RESISTANCE PROTEIN MDTG"/>
    <property type="match status" value="1"/>
</dbReference>
<feature type="transmembrane region" description="Helical" evidence="7">
    <location>
        <begin position="348"/>
        <end position="367"/>
    </location>
</feature>
<feature type="transmembrane region" description="Helical" evidence="7">
    <location>
        <begin position="107"/>
        <end position="128"/>
    </location>
</feature>
<evidence type="ECO:0000256" key="1">
    <source>
        <dbReference type="ARBA" id="ARBA00004651"/>
    </source>
</evidence>
<dbReference type="SUPFAM" id="SSF103473">
    <property type="entry name" value="MFS general substrate transporter"/>
    <property type="match status" value="1"/>
</dbReference>
<accession>A0A5C1NNQ4</accession>
<dbReference type="KEGG" id="hbh:E4T21_19275"/>
<reference evidence="9" key="1">
    <citation type="submission" date="2021-02" db="EMBL/GenBank/DDBJ databases">
        <title>Strain Y2R2, a novel species of the genus Halomonas.</title>
        <authorList>
            <person name="Huang H."/>
        </authorList>
    </citation>
    <scope>NUCLEOTIDE SEQUENCE</scope>
    <source>
        <strain evidence="9">Y2R2</strain>
    </source>
</reference>
<feature type="transmembrane region" description="Helical" evidence="7">
    <location>
        <begin position="12"/>
        <end position="37"/>
    </location>
</feature>
<dbReference type="AlphaFoldDB" id="A0A5C1NNQ4"/>
<dbReference type="PANTHER" id="PTHR43414:SF1">
    <property type="entry name" value="PEPTIDE PERMEASE"/>
    <property type="match status" value="1"/>
</dbReference>
<dbReference type="Proteomes" id="UP000324285">
    <property type="component" value="Chromosome"/>
</dbReference>
<feature type="domain" description="Major facilitator superfamily (MFS) profile" evidence="8">
    <location>
        <begin position="11"/>
        <end position="395"/>
    </location>
</feature>
<evidence type="ECO:0000256" key="2">
    <source>
        <dbReference type="ARBA" id="ARBA00022448"/>
    </source>
</evidence>
<name>A0A5C1NNQ4_9GAMM</name>
<dbReference type="InterPro" id="IPR036259">
    <property type="entry name" value="MFS_trans_sf"/>
</dbReference>
<dbReference type="OrthoDB" id="65739at2"/>
<evidence type="ECO:0000256" key="4">
    <source>
        <dbReference type="ARBA" id="ARBA00022692"/>
    </source>
</evidence>
<keyword evidence="4 7" id="KW-0812">Transmembrane</keyword>
<feature type="transmembrane region" description="Helical" evidence="7">
    <location>
        <begin position="250"/>
        <end position="270"/>
    </location>
</feature>
<feature type="transmembrane region" description="Helical" evidence="7">
    <location>
        <begin position="170"/>
        <end position="189"/>
    </location>
</feature>
<evidence type="ECO:0000256" key="3">
    <source>
        <dbReference type="ARBA" id="ARBA00022475"/>
    </source>
</evidence>
<dbReference type="EMBL" id="CP038437">
    <property type="protein sequence ID" value="QEM83459.1"/>
    <property type="molecule type" value="Genomic_DNA"/>
</dbReference>
<evidence type="ECO:0000256" key="5">
    <source>
        <dbReference type="ARBA" id="ARBA00022989"/>
    </source>
</evidence>
<feature type="transmembrane region" description="Helical" evidence="7">
    <location>
        <begin position="373"/>
        <end position="391"/>
    </location>
</feature>
<dbReference type="Gene3D" id="1.20.1250.20">
    <property type="entry name" value="MFS general substrate transporter like domains"/>
    <property type="match status" value="2"/>
</dbReference>
<dbReference type="InterPro" id="IPR001958">
    <property type="entry name" value="Tet-R_TetA/multi-R_MdtG-like"/>
</dbReference>
<feature type="transmembrane region" description="Helical" evidence="7">
    <location>
        <begin position="209"/>
        <end position="230"/>
    </location>
</feature>
<comment type="subcellular location">
    <subcellularLocation>
        <location evidence="1">Cell membrane</location>
        <topology evidence="1">Multi-pass membrane protein</topology>
    </subcellularLocation>
</comment>
<keyword evidence="10" id="KW-1185">Reference proteome</keyword>